<dbReference type="Proteomes" id="UP000286510">
    <property type="component" value="Unassembled WGS sequence"/>
</dbReference>
<evidence type="ECO:0000256" key="8">
    <source>
        <dbReference type="ARBA" id="ARBA00022695"/>
    </source>
</evidence>
<comment type="subcellular location">
    <subcellularLocation>
        <location evidence="1">Cytoplasm</location>
    </subcellularLocation>
</comment>
<dbReference type="InterPro" id="IPR006070">
    <property type="entry name" value="Sua5-like_dom"/>
</dbReference>
<evidence type="ECO:0000256" key="12">
    <source>
        <dbReference type="ARBA" id="ARBA00048366"/>
    </source>
</evidence>
<dbReference type="GO" id="GO:0005524">
    <property type="term" value="F:ATP binding"/>
    <property type="evidence" value="ECO:0007669"/>
    <property type="project" value="UniProtKB-KW"/>
</dbReference>
<dbReference type="PANTHER" id="PTHR17490:SF16">
    <property type="entry name" value="THREONYLCARBAMOYL-AMP SYNTHASE"/>
    <property type="match status" value="1"/>
</dbReference>
<evidence type="ECO:0000256" key="11">
    <source>
        <dbReference type="ARBA" id="ARBA00029774"/>
    </source>
</evidence>
<dbReference type="GO" id="GO:0000049">
    <property type="term" value="F:tRNA binding"/>
    <property type="evidence" value="ECO:0007669"/>
    <property type="project" value="TreeGrafter"/>
</dbReference>
<dbReference type="GO" id="GO:0005737">
    <property type="term" value="C:cytoplasm"/>
    <property type="evidence" value="ECO:0007669"/>
    <property type="project" value="UniProtKB-SubCell"/>
</dbReference>
<dbReference type="PANTHER" id="PTHR17490">
    <property type="entry name" value="SUA5"/>
    <property type="match status" value="1"/>
</dbReference>
<feature type="chain" id="PRO_5035662880" description="Threonylcarbamoyl-AMP synthase" evidence="13">
    <location>
        <begin position="18"/>
        <end position="372"/>
    </location>
</feature>
<dbReference type="Gene3D" id="3.90.870.10">
    <property type="entry name" value="DHBP synthase"/>
    <property type="match status" value="1"/>
</dbReference>
<evidence type="ECO:0000313" key="16">
    <source>
        <dbReference type="EMBL" id="RHZ33505.1"/>
    </source>
</evidence>
<dbReference type="EMBL" id="QUTF01010029">
    <property type="protein sequence ID" value="RHZ33505.1"/>
    <property type="molecule type" value="Genomic_DNA"/>
</dbReference>
<evidence type="ECO:0000313" key="18">
    <source>
        <dbReference type="Proteomes" id="UP000286510"/>
    </source>
</evidence>
<dbReference type="GO" id="GO:0006450">
    <property type="term" value="P:regulation of translational fidelity"/>
    <property type="evidence" value="ECO:0007669"/>
    <property type="project" value="TreeGrafter"/>
</dbReference>
<protein>
    <recommendedName>
        <fullName evidence="4">Threonylcarbamoyl-AMP synthase</fullName>
        <ecNumber evidence="3">2.7.7.87</ecNumber>
    </recommendedName>
    <alternativeName>
        <fullName evidence="11">L-threonylcarbamoyladenylate synthase</fullName>
    </alternativeName>
</protein>
<evidence type="ECO:0000256" key="4">
    <source>
        <dbReference type="ARBA" id="ARBA00015492"/>
    </source>
</evidence>
<dbReference type="AlphaFoldDB" id="A0A397CKZ6"/>
<evidence type="ECO:0000256" key="7">
    <source>
        <dbReference type="ARBA" id="ARBA00022694"/>
    </source>
</evidence>
<evidence type="ECO:0000256" key="9">
    <source>
        <dbReference type="ARBA" id="ARBA00022741"/>
    </source>
</evidence>
<evidence type="ECO:0000256" key="13">
    <source>
        <dbReference type="SAM" id="SignalP"/>
    </source>
</evidence>
<keyword evidence="7" id="KW-0819">tRNA processing</keyword>
<dbReference type="GO" id="GO:0008033">
    <property type="term" value="P:tRNA processing"/>
    <property type="evidence" value="ECO:0007669"/>
    <property type="project" value="UniProtKB-KW"/>
</dbReference>
<keyword evidence="5" id="KW-0963">Cytoplasm</keyword>
<dbReference type="PROSITE" id="PS51163">
    <property type="entry name" value="YRDC"/>
    <property type="match status" value="1"/>
</dbReference>
<evidence type="ECO:0000256" key="1">
    <source>
        <dbReference type="ARBA" id="ARBA00004496"/>
    </source>
</evidence>
<feature type="domain" description="YrdC-like" evidence="14">
    <location>
        <begin position="73"/>
        <end position="269"/>
    </location>
</feature>
<dbReference type="Proteomes" id="UP000265716">
    <property type="component" value="Unassembled WGS sequence"/>
</dbReference>
<evidence type="ECO:0000256" key="3">
    <source>
        <dbReference type="ARBA" id="ARBA00012584"/>
    </source>
</evidence>
<evidence type="ECO:0000313" key="17">
    <source>
        <dbReference type="Proteomes" id="UP000265716"/>
    </source>
</evidence>
<dbReference type="NCBIfam" id="TIGR00057">
    <property type="entry name" value="L-threonylcarbamoyladenylate synthase"/>
    <property type="match status" value="1"/>
</dbReference>
<keyword evidence="9" id="KW-0547">Nucleotide-binding</keyword>
<accession>A0A397CKZ6</accession>
<keyword evidence="10" id="KW-0067">ATP-binding</keyword>
<keyword evidence="6" id="KW-0808">Transferase</keyword>
<dbReference type="InterPro" id="IPR050156">
    <property type="entry name" value="TC-AMP_synthase_SUA5"/>
</dbReference>
<dbReference type="FunFam" id="3.90.870.10:FF:000009">
    <property type="entry name" value="Threonylcarbamoyl-AMP synthase, putative"/>
    <property type="match status" value="1"/>
</dbReference>
<evidence type="ECO:0000256" key="5">
    <source>
        <dbReference type="ARBA" id="ARBA00022490"/>
    </source>
</evidence>
<evidence type="ECO:0000313" key="15">
    <source>
        <dbReference type="EMBL" id="RHY48574.1"/>
    </source>
</evidence>
<sequence length="372" mass="40019">MLAKGGLLVVFFRVGMGVLVVNADMGLVDTSTNETPQLNYTKCAATYWLTRGTSITTATILRHLTHMLLSATPEGLTRAGESLRQGRLVAFPTETVYGLGANAFDAKALLSIFEAKGRPLTDPLIVHVPTVDDALALVELDAKGTEMFQTLATAFWPGPLTLIAPAIASLPREVSANTGFVGLRIPNHPIAQALLHEARVPVAAPSANRFGHVSPTTAQHVIDDLGTYHGGLQVINNVGHPCCQVGIESTVAKLVPDQNQLLVFRRGGVSEAALHDVLNVQRGLDIAIVYAQKVVADHSTQNQVAPGQLLTHYAPDVPTFMVNSIPTPTTTPNPSDQDIHTWVIIDFNRRLRALQPVVAAYLDLSPLYDTRF</sequence>
<dbReference type="EC" id="2.7.7.87" evidence="3"/>
<keyword evidence="8" id="KW-0548">Nucleotidyltransferase</keyword>
<keyword evidence="13" id="KW-0732">Signal</keyword>
<dbReference type="GO" id="GO:0003725">
    <property type="term" value="F:double-stranded RNA binding"/>
    <property type="evidence" value="ECO:0007669"/>
    <property type="project" value="InterPro"/>
</dbReference>
<comment type="caution">
    <text evidence="15">The sequence shown here is derived from an EMBL/GenBank/DDBJ whole genome shotgun (WGS) entry which is preliminary data.</text>
</comment>
<evidence type="ECO:0000256" key="6">
    <source>
        <dbReference type="ARBA" id="ARBA00022679"/>
    </source>
</evidence>
<dbReference type="Pfam" id="PF01300">
    <property type="entry name" value="Sua5_yciO_yrdC"/>
    <property type="match status" value="1"/>
</dbReference>
<dbReference type="EMBL" id="QUTC01007211">
    <property type="protein sequence ID" value="RHY48574.1"/>
    <property type="molecule type" value="Genomic_DNA"/>
</dbReference>
<dbReference type="SUPFAM" id="SSF55821">
    <property type="entry name" value="YrdC/RibB"/>
    <property type="match status" value="1"/>
</dbReference>
<dbReference type="VEuPathDB" id="FungiDB:H257_02360"/>
<name>A0A397CKZ6_APHAT</name>
<proteinExistence type="inferred from homology"/>
<evidence type="ECO:0000256" key="2">
    <source>
        <dbReference type="ARBA" id="ARBA00007663"/>
    </source>
</evidence>
<reference evidence="17 18" key="1">
    <citation type="submission" date="2018-08" db="EMBL/GenBank/DDBJ databases">
        <title>Aphanomyces genome sequencing and annotation.</title>
        <authorList>
            <person name="Minardi D."/>
            <person name="Oidtmann B."/>
            <person name="Van Der Giezen M."/>
            <person name="Studholme D.J."/>
        </authorList>
    </citation>
    <scope>NUCLEOTIDE SEQUENCE [LARGE SCALE GENOMIC DNA]</scope>
    <source>
        <strain evidence="16 18">FDL457</strain>
        <strain evidence="15 17">SA</strain>
    </source>
</reference>
<comment type="similarity">
    <text evidence="2">Belongs to the SUA5 family.</text>
</comment>
<dbReference type="InterPro" id="IPR017945">
    <property type="entry name" value="DHBP_synth_RibB-like_a/b_dom"/>
</dbReference>
<feature type="signal peptide" evidence="13">
    <location>
        <begin position="1"/>
        <end position="17"/>
    </location>
</feature>
<organism evidence="15 17">
    <name type="scientific">Aphanomyces astaci</name>
    <name type="common">Crayfish plague agent</name>
    <dbReference type="NCBI Taxonomy" id="112090"/>
    <lineage>
        <taxon>Eukaryota</taxon>
        <taxon>Sar</taxon>
        <taxon>Stramenopiles</taxon>
        <taxon>Oomycota</taxon>
        <taxon>Saprolegniomycetes</taxon>
        <taxon>Saprolegniales</taxon>
        <taxon>Verrucalvaceae</taxon>
        <taxon>Aphanomyces</taxon>
    </lineage>
</organism>
<comment type="catalytic activity">
    <reaction evidence="12">
        <text>L-threonine + hydrogencarbonate + ATP = L-threonylcarbamoyladenylate + diphosphate + H2O</text>
        <dbReference type="Rhea" id="RHEA:36407"/>
        <dbReference type="ChEBI" id="CHEBI:15377"/>
        <dbReference type="ChEBI" id="CHEBI:17544"/>
        <dbReference type="ChEBI" id="CHEBI:30616"/>
        <dbReference type="ChEBI" id="CHEBI:33019"/>
        <dbReference type="ChEBI" id="CHEBI:57926"/>
        <dbReference type="ChEBI" id="CHEBI:73682"/>
        <dbReference type="EC" id="2.7.7.87"/>
    </reaction>
</comment>
<gene>
    <name evidence="16" type="ORF">DYB26_011196</name>
    <name evidence="15" type="ORF">DYB38_006427</name>
</gene>
<evidence type="ECO:0000256" key="10">
    <source>
        <dbReference type="ARBA" id="ARBA00022840"/>
    </source>
</evidence>
<dbReference type="GO" id="GO:0061710">
    <property type="term" value="F:L-threonylcarbamoyladenylate synthase"/>
    <property type="evidence" value="ECO:0007669"/>
    <property type="project" value="UniProtKB-EC"/>
</dbReference>
<evidence type="ECO:0000259" key="14">
    <source>
        <dbReference type="PROSITE" id="PS51163"/>
    </source>
</evidence>